<proteinExistence type="predicted"/>
<evidence type="ECO:0000313" key="2">
    <source>
        <dbReference type="Proteomes" id="UP000016662"/>
    </source>
</evidence>
<dbReference type="eggNOG" id="COG3481">
    <property type="taxonomic scope" value="Bacteria"/>
</dbReference>
<protein>
    <recommendedName>
        <fullName evidence="3">HD domain-containing protein</fullName>
    </recommendedName>
</protein>
<sequence>MFNKDNLWTMDQIGFVFLPDSKPDTWRIIDPTTDTEVGEYYEPDATVYTYADSTPDDKNEIIGAFQMFQDRPEYSVYRAHKLIHGLNTDSFSTLDDASDLYDTLIAGCAIMLYGEEYGLKRADSFLRWIRNTDFYQAPASAKYHDAFEGGLLKHSLDVAYHITDLLQLESFSTVNIASCILVALTHDLCKIGLYKPYLKNVKSEETGQWEKERAYTYNDANIPLGHGAASLYITQKFFHLSLEEALAIRWHMGRWNMCDGEVGEYHVAVKKYPLVYMLQFADQLSIKEY</sequence>
<name>U2KYP8_9FIRM</name>
<gene>
    <name evidence="1" type="ORF">RUMCAL_00307</name>
</gene>
<dbReference type="Gene3D" id="1.10.3210.10">
    <property type="entry name" value="Hypothetical protein af1432"/>
    <property type="match status" value="1"/>
</dbReference>
<keyword evidence="2" id="KW-1185">Reference proteome</keyword>
<dbReference type="PATRIC" id="fig|411473.3.peg.242"/>
<dbReference type="Proteomes" id="UP000016662">
    <property type="component" value="Unassembled WGS sequence"/>
</dbReference>
<evidence type="ECO:0000313" key="1">
    <source>
        <dbReference type="EMBL" id="ERJ97235.1"/>
    </source>
</evidence>
<dbReference type="RefSeq" id="WP_021681912.1">
    <property type="nucleotide sequence ID" value="NZ_KI260389.1"/>
</dbReference>
<dbReference type="STRING" id="411473.RUMCAL_00307"/>
<dbReference type="SUPFAM" id="SSF109604">
    <property type="entry name" value="HD-domain/PDEase-like"/>
    <property type="match status" value="1"/>
</dbReference>
<comment type="caution">
    <text evidence="1">The sequence shown here is derived from an EMBL/GenBank/DDBJ whole genome shotgun (WGS) entry which is preliminary data.</text>
</comment>
<reference evidence="1 2" key="1">
    <citation type="submission" date="2013-07" db="EMBL/GenBank/DDBJ databases">
        <authorList>
            <person name="Weinstock G."/>
            <person name="Sodergren E."/>
            <person name="Wylie T."/>
            <person name="Fulton L."/>
            <person name="Fulton R."/>
            <person name="Fronick C."/>
            <person name="O'Laughlin M."/>
            <person name="Godfrey J."/>
            <person name="Miner T."/>
            <person name="Herter B."/>
            <person name="Appelbaum E."/>
            <person name="Cordes M."/>
            <person name="Lek S."/>
            <person name="Wollam A."/>
            <person name="Pepin K.H."/>
            <person name="Palsikar V.B."/>
            <person name="Mitreva M."/>
            <person name="Wilson R.K."/>
        </authorList>
    </citation>
    <scope>NUCLEOTIDE SEQUENCE [LARGE SCALE GENOMIC DNA]</scope>
    <source>
        <strain evidence="1 2">ATCC 27760</strain>
    </source>
</reference>
<dbReference type="EMBL" id="AWVF01000031">
    <property type="protein sequence ID" value="ERJ97235.1"/>
    <property type="molecule type" value="Genomic_DNA"/>
</dbReference>
<organism evidence="1 2">
    <name type="scientific">Ruminococcus callidus ATCC 27760</name>
    <dbReference type="NCBI Taxonomy" id="411473"/>
    <lineage>
        <taxon>Bacteria</taxon>
        <taxon>Bacillati</taxon>
        <taxon>Bacillota</taxon>
        <taxon>Clostridia</taxon>
        <taxon>Eubacteriales</taxon>
        <taxon>Oscillospiraceae</taxon>
        <taxon>Ruminococcus</taxon>
    </lineage>
</organism>
<dbReference type="AlphaFoldDB" id="U2KYP8"/>
<evidence type="ECO:0008006" key="3">
    <source>
        <dbReference type="Google" id="ProtNLM"/>
    </source>
</evidence>
<dbReference type="HOGENOM" id="CLU_962738_0_0_9"/>
<accession>U2KYP8</accession>